<dbReference type="EMBL" id="JACCBY010000003">
    <property type="protein sequence ID" value="NYD90587.1"/>
    <property type="molecule type" value="Genomic_DNA"/>
</dbReference>
<organism evidence="4 5">
    <name type="scientific">Sphingomonas melonis</name>
    <dbReference type="NCBI Taxonomy" id="152682"/>
    <lineage>
        <taxon>Bacteria</taxon>
        <taxon>Pseudomonadati</taxon>
        <taxon>Pseudomonadota</taxon>
        <taxon>Alphaproteobacteria</taxon>
        <taxon>Sphingomonadales</taxon>
        <taxon>Sphingomonadaceae</taxon>
        <taxon>Sphingomonas</taxon>
    </lineage>
</organism>
<reference evidence="4 5" key="1">
    <citation type="submission" date="2020-07" db="EMBL/GenBank/DDBJ databases">
        <authorList>
            <person name="Partida-Martinez L."/>
            <person name="Huntemann M."/>
            <person name="Clum A."/>
            <person name="Wang J."/>
            <person name="Palaniappan K."/>
            <person name="Ritter S."/>
            <person name="Chen I.-M."/>
            <person name="Stamatis D."/>
            <person name="Reddy T."/>
            <person name="O'Malley R."/>
            <person name="Daum C."/>
            <person name="Shapiro N."/>
            <person name="Ivanova N."/>
            <person name="Kyrpides N."/>
            <person name="Woyke T."/>
        </authorList>
    </citation>
    <scope>NUCLEOTIDE SEQUENCE [LARGE SCALE GENOMIC DNA]</scope>
    <source>
        <strain evidence="4 5">AS2.3</strain>
    </source>
</reference>
<keyword evidence="2" id="KW-0732">Signal</keyword>
<dbReference type="RefSeq" id="WP_179509054.1">
    <property type="nucleotide sequence ID" value="NZ_JACCBY010000003.1"/>
</dbReference>
<dbReference type="GO" id="GO:0015288">
    <property type="term" value="F:porin activity"/>
    <property type="evidence" value="ECO:0007669"/>
    <property type="project" value="InterPro"/>
</dbReference>
<evidence type="ECO:0000313" key="4">
    <source>
        <dbReference type="EMBL" id="NYD90587.1"/>
    </source>
</evidence>
<comment type="similarity">
    <text evidence="1 2">Belongs to the OprB family.</text>
</comment>
<dbReference type="PANTHER" id="PTHR37944">
    <property type="entry name" value="PORIN B"/>
    <property type="match status" value="1"/>
</dbReference>
<sequence>MTLRFAFAALTAALLAGGAHAQQVDVGAPAPSPDTAEAGVDTSRGDTQHRPRTAIPRARDTSPSALIGDTQSAPPPGLIGDWQEIRTRLGERGIGVTARYASESGYNVAGGDRKLFRETGQLDAGALLDLDKLVGLTGGAFQATLTWRRGRNLTADAGIDSLQQVQEVYGRGQTLRVTQLWYEQRIGSRVEIKLGRTNPGEDFAVFSCHFMNLTFCGSQPGNLVGDYWQNWPIGQWGGRVRVDLPRDLYVQGGVYEINPRNLDNDFFLWRFHGATGALIPVEVGWTRGGDDGHVGSYKVGAWLGTAKGDDVLFDVNRNPSVVTGLAPLQHTSRYGVYGTMQQQLTGESKDGKALTGLSMFANITQADRATSVTDNQVSVGLFYKGLVPAVPGDVLGVAAGRTNVNGRAATADRLIPGTPVRHAEYAAEVYYSIHPIDWLELRPNLQYIHHPGGIREAHDVGVLGMKAAITL</sequence>
<evidence type="ECO:0000256" key="1">
    <source>
        <dbReference type="ARBA" id="ARBA00008769"/>
    </source>
</evidence>
<dbReference type="Pfam" id="PF04966">
    <property type="entry name" value="OprB"/>
    <property type="match status" value="1"/>
</dbReference>
<accession>A0A7Y9K242</accession>
<feature type="compositionally biased region" description="Polar residues" evidence="3">
    <location>
        <begin position="61"/>
        <end position="72"/>
    </location>
</feature>
<feature type="region of interest" description="Disordered" evidence="3">
    <location>
        <begin position="25"/>
        <end position="80"/>
    </location>
</feature>
<dbReference type="InterPro" id="IPR007049">
    <property type="entry name" value="Carb-sel_porin_OprB"/>
</dbReference>
<name>A0A7Y9K242_9SPHN</name>
<dbReference type="AlphaFoldDB" id="A0A7Y9K242"/>
<evidence type="ECO:0000256" key="3">
    <source>
        <dbReference type="SAM" id="MobiDB-lite"/>
    </source>
</evidence>
<dbReference type="GO" id="GO:0008643">
    <property type="term" value="P:carbohydrate transport"/>
    <property type="evidence" value="ECO:0007669"/>
    <property type="project" value="InterPro"/>
</dbReference>
<dbReference type="Gene3D" id="2.40.160.180">
    <property type="entry name" value="Carbohydrate-selective porin OprB"/>
    <property type="match status" value="1"/>
</dbReference>
<proteinExistence type="inferred from homology"/>
<dbReference type="InterPro" id="IPR038673">
    <property type="entry name" value="OprB_sf"/>
</dbReference>
<protein>
    <submittedName>
        <fullName evidence="4">Porin</fullName>
    </submittedName>
</protein>
<dbReference type="GO" id="GO:0016020">
    <property type="term" value="C:membrane"/>
    <property type="evidence" value="ECO:0007669"/>
    <property type="project" value="InterPro"/>
</dbReference>
<gene>
    <name evidence="4" type="ORF">HD841_002384</name>
</gene>
<dbReference type="Proteomes" id="UP000517753">
    <property type="component" value="Unassembled WGS sequence"/>
</dbReference>
<dbReference type="InterPro" id="IPR052932">
    <property type="entry name" value="OprB_Porin"/>
</dbReference>
<reference evidence="4 5" key="2">
    <citation type="submission" date="2020-08" db="EMBL/GenBank/DDBJ databases">
        <title>The Agave Microbiome: Exploring the role of microbial communities in plant adaptations to desert environments.</title>
        <authorList>
            <person name="Partida-Martinez L.P."/>
        </authorList>
    </citation>
    <scope>NUCLEOTIDE SEQUENCE [LARGE SCALE GENOMIC DNA]</scope>
    <source>
        <strain evidence="4 5">AS2.3</strain>
    </source>
</reference>
<comment type="caution">
    <text evidence="4">The sequence shown here is derived from an EMBL/GenBank/DDBJ whole genome shotgun (WGS) entry which is preliminary data.</text>
</comment>
<evidence type="ECO:0000313" key="5">
    <source>
        <dbReference type="Proteomes" id="UP000517753"/>
    </source>
</evidence>
<keyword evidence="5" id="KW-1185">Reference proteome</keyword>
<feature type="chain" id="PRO_5031602135" evidence="2">
    <location>
        <begin position="22"/>
        <end position="471"/>
    </location>
</feature>
<evidence type="ECO:0000256" key="2">
    <source>
        <dbReference type="RuleBase" id="RU363072"/>
    </source>
</evidence>
<dbReference type="PANTHER" id="PTHR37944:SF1">
    <property type="entry name" value="PORIN B"/>
    <property type="match status" value="1"/>
</dbReference>
<feature type="signal peptide" evidence="2">
    <location>
        <begin position="1"/>
        <end position="21"/>
    </location>
</feature>